<dbReference type="SUPFAM" id="SSF46955">
    <property type="entry name" value="Putative DNA-binding domain"/>
    <property type="match status" value="1"/>
</dbReference>
<evidence type="ECO:0000259" key="1">
    <source>
        <dbReference type="Pfam" id="PF12728"/>
    </source>
</evidence>
<gene>
    <name evidence="2" type="ORF">ACD_2C00225G0005</name>
</gene>
<dbReference type="InterPro" id="IPR041657">
    <property type="entry name" value="HTH_17"/>
</dbReference>
<sequence>MKKTPLKFSSALTLRKIIKQELKKALSEVAVSPHQLLNDKEAAAFLKVAAGTLPVWRSKSKGPSFVKIGSCTRYRMSDLLDFISNNTINPR</sequence>
<dbReference type="EMBL" id="AMFJ01000225">
    <property type="protein sequence ID" value="EKE29117.1"/>
    <property type="molecule type" value="Genomic_DNA"/>
</dbReference>
<dbReference type="Pfam" id="PF12728">
    <property type="entry name" value="HTH_17"/>
    <property type="match status" value="1"/>
</dbReference>
<evidence type="ECO:0000313" key="2">
    <source>
        <dbReference type="EMBL" id="EKE29117.1"/>
    </source>
</evidence>
<protein>
    <recommendedName>
        <fullName evidence="1">Helix-turn-helix domain-containing protein</fullName>
    </recommendedName>
</protein>
<reference evidence="2" key="1">
    <citation type="journal article" date="2012" name="Science">
        <title>Fermentation, hydrogen, and sulfur metabolism in multiple uncultivated bacterial phyla.</title>
        <authorList>
            <person name="Wrighton K.C."/>
            <person name="Thomas B.C."/>
            <person name="Sharon I."/>
            <person name="Miller C.S."/>
            <person name="Castelle C.J."/>
            <person name="VerBerkmoes N.C."/>
            <person name="Wilkins M.J."/>
            <person name="Hettich R.L."/>
            <person name="Lipton M.S."/>
            <person name="Williams K.H."/>
            <person name="Long P.E."/>
            <person name="Banfield J.F."/>
        </authorList>
    </citation>
    <scope>NUCLEOTIDE SEQUENCE [LARGE SCALE GENOMIC DNA]</scope>
</reference>
<name>K2G484_9BACT</name>
<feature type="domain" description="Helix-turn-helix" evidence="1">
    <location>
        <begin position="37"/>
        <end position="86"/>
    </location>
</feature>
<dbReference type="InterPro" id="IPR009061">
    <property type="entry name" value="DNA-bd_dom_put_sf"/>
</dbReference>
<accession>K2G484</accession>
<comment type="caution">
    <text evidence="2">The sequence shown here is derived from an EMBL/GenBank/DDBJ whole genome shotgun (WGS) entry which is preliminary data.</text>
</comment>
<proteinExistence type="predicted"/>
<organism evidence="2">
    <name type="scientific">uncultured bacterium</name>
    <name type="common">gcode 4</name>
    <dbReference type="NCBI Taxonomy" id="1234023"/>
    <lineage>
        <taxon>Bacteria</taxon>
        <taxon>environmental samples</taxon>
    </lineage>
</organism>
<dbReference type="AlphaFoldDB" id="K2G484"/>